<dbReference type="Proteomes" id="UP000190897">
    <property type="component" value="Unassembled WGS sequence"/>
</dbReference>
<feature type="transmembrane region" description="Helical" evidence="8">
    <location>
        <begin position="302"/>
        <end position="319"/>
    </location>
</feature>
<dbReference type="GO" id="GO:0005886">
    <property type="term" value="C:plasma membrane"/>
    <property type="evidence" value="ECO:0007669"/>
    <property type="project" value="UniProtKB-SubCell"/>
</dbReference>
<evidence type="ECO:0000256" key="1">
    <source>
        <dbReference type="ARBA" id="ARBA00004651"/>
    </source>
</evidence>
<dbReference type="PANTHER" id="PTHR21716:SF53">
    <property type="entry name" value="PERMEASE PERM-RELATED"/>
    <property type="match status" value="1"/>
</dbReference>
<feature type="transmembrane region" description="Helical" evidence="8">
    <location>
        <begin position="268"/>
        <end position="295"/>
    </location>
</feature>
<evidence type="ECO:0000256" key="6">
    <source>
        <dbReference type="ARBA" id="ARBA00022989"/>
    </source>
</evidence>
<comment type="subcellular location">
    <subcellularLocation>
        <location evidence="1">Cell membrane</location>
        <topology evidence="1">Multi-pass membrane protein</topology>
    </subcellularLocation>
</comment>
<dbReference type="STRING" id="651661.SAMN05660293_02221"/>
<evidence type="ECO:0000256" key="4">
    <source>
        <dbReference type="ARBA" id="ARBA00022475"/>
    </source>
</evidence>
<evidence type="ECO:0000256" key="7">
    <source>
        <dbReference type="ARBA" id="ARBA00023136"/>
    </source>
</evidence>
<keyword evidence="5 8" id="KW-0812">Transmembrane</keyword>
<proteinExistence type="inferred from homology"/>
<dbReference type="AlphaFoldDB" id="A0A1T5E862"/>
<evidence type="ECO:0000256" key="2">
    <source>
        <dbReference type="ARBA" id="ARBA00009773"/>
    </source>
</evidence>
<evidence type="ECO:0000256" key="3">
    <source>
        <dbReference type="ARBA" id="ARBA00022448"/>
    </source>
</evidence>
<dbReference type="EMBL" id="FUZA01000002">
    <property type="protein sequence ID" value="SKB80154.1"/>
    <property type="molecule type" value="Genomic_DNA"/>
</dbReference>
<evidence type="ECO:0000313" key="10">
    <source>
        <dbReference type="Proteomes" id="UP000190897"/>
    </source>
</evidence>
<sequence>MRKKAGVGLATNARFLYTLEWAWYFIGMDYQDIFSKIMIKFSDSLRSLNLAASLLSLVLIIALLYVLQGVLIPLLFSILLAISLFPITRFFEKFKLNRVTASLFSVLIAIVLIGSLVWFIVHQVIVIGANGNDLQIRFMHILETIQKWVTMRFGIEEGEITKQITGFSNRVISNAGVIISTAFGSVGGILAGVVVVPLFTFFLLYYRDFFREFFFHAFASTSKELVSEVLNKIYYVVQSYLVGLVTVMGIVAILNTVGLLVLGIPYAWFFGILASLLMLLPYIGIAIGSVLPALFALATKDSAWYAVGVVAWFQVVQFLEGNFLTPNIVGGKVSINPLMALIGLLLGGMLFGLAGLILAIPITAVLKVVFDAVPSMKAYGFLIGEPEKYHLKRFSAKIIMKRWKINQAPTNPE</sequence>
<feature type="transmembrane region" description="Helical" evidence="8">
    <location>
        <begin position="339"/>
        <end position="366"/>
    </location>
</feature>
<reference evidence="10" key="1">
    <citation type="submission" date="2017-02" db="EMBL/GenBank/DDBJ databases">
        <authorList>
            <person name="Varghese N."/>
            <person name="Submissions S."/>
        </authorList>
    </citation>
    <scope>NUCLEOTIDE SEQUENCE [LARGE SCALE GENOMIC DNA]</scope>
    <source>
        <strain evidence="10">DSM 22270</strain>
    </source>
</reference>
<evidence type="ECO:0000313" key="9">
    <source>
        <dbReference type="EMBL" id="SKB80154.1"/>
    </source>
</evidence>
<evidence type="ECO:0000256" key="5">
    <source>
        <dbReference type="ARBA" id="ARBA00022692"/>
    </source>
</evidence>
<keyword evidence="4" id="KW-1003">Cell membrane</keyword>
<protein>
    <submittedName>
        <fullName evidence="9">Predicted PurR-regulated permease PerM</fullName>
    </submittedName>
</protein>
<feature type="transmembrane region" description="Helical" evidence="8">
    <location>
        <begin position="177"/>
        <end position="206"/>
    </location>
</feature>
<gene>
    <name evidence="9" type="ORF">SAMN05660293_02221</name>
</gene>
<feature type="transmembrane region" description="Helical" evidence="8">
    <location>
        <begin position="103"/>
        <end position="129"/>
    </location>
</feature>
<feature type="transmembrane region" description="Helical" evidence="8">
    <location>
        <begin position="240"/>
        <end position="262"/>
    </location>
</feature>
<name>A0A1T5E862_9BACT</name>
<dbReference type="Pfam" id="PF01594">
    <property type="entry name" value="AI-2E_transport"/>
    <property type="match status" value="1"/>
</dbReference>
<dbReference type="RefSeq" id="WP_229208363.1">
    <property type="nucleotide sequence ID" value="NZ_FUZA01000002.1"/>
</dbReference>
<accession>A0A1T5E862</accession>
<feature type="transmembrane region" description="Helical" evidence="8">
    <location>
        <begin position="47"/>
        <end position="66"/>
    </location>
</feature>
<organism evidence="9 10">
    <name type="scientific">Dyadobacter psychrophilus</name>
    <dbReference type="NCBI Taxonomy" id="651661"/>
    <lineage>
        <taxon>Bacteria</taxon>
        <taxon>Pseudomonadati</taxon>
        <taxon>Bacteroidota</taxon>
        <taxon>Cytophagia</taxon>
        <taxon>Cytophagales</taxon>
        <taxon>Spirosomataceae</taxon>
        <taxon>Dyadobacter</taxon>
    </lineage>
</organism>
<keyword evidence="6 8" id="KW-1133">Transmembrane helix</keyword>
<keyword evidence="3" id="KW-0813">Transport</keyword>
<dbReference type="PANTHER" id="PTHR21716">
    <property type="entry name" value="TRANSMEMBRANE PROTEIN"/>
    <property type="match status" value="1"/>
</dbReference>
<comment type="similarity">
    <text evidence="2">Belongs to the autoinducer-2 exporter (AI-2E) (TC 2.A.86) family.</text>
</comment>
<feature type="transmembrane region" description="Helical" evidence="8">
    <location>
        <begin position="72"/>
        <end position="91"/>
    </location>
</feature>
<keyword evidence="7 8" id="KW-0472">Membrane</keyword>
<dbReference type="InterPro" id="IPR002549">
    <property type="entry name" value="AI-2E-like"/>
</dbReference>
<keyword evidence="10" id="KW-1185">Reference proteome</keyword>
<evidence type="ECO:0000256" key="8">
    <source>
        <dbReference type="SAM" id="Phobius"/>
    </source>
</evidence>